<gene>
    <name evidence="1" type="ORF">WICPIJ_008648</name>
</gene>
<sequence length="75" mass="8402">MPDSIPPSENKPGDAYHFDENEIFDDNQLRQAIEDALHADKDKQLYTEINSAIQALDESADDAKPEDELTQAIAE</sequence>
<feature type="non-terminal residue" evidence="1">
    <location>
        <position position="75"/>
    </location>
</feature>
<accession>A0A9P8PVN1</accession>
<comment type="caution">
    <text evidence="1">The sequence shown here is derived from an EMBL/GenBank/DDBJ whole genome shotgun (WGS) entry which is preliminary data.</text>
</comment>
<organism evidence="1 2">
    <name type="scientific">Wickerhamomyces pijperi</name>
    <name type="common">Yeast</name>
    <name type="synonym">Pichia pijperi</name>
    <dbReference type="NCBI Taxonomy" id="599730"/>
    <lineage>
        <taxon>Eukaryota</taxon>
        <taxon>Fungi</taxon>
        <taxon>Dikarya</taxon>
        <taxon>Ascomycota</taxon>
        <taxon>Saccharomycotina</taxon>
        <taxon>Saccharomycetes</taxon>
        <taxon>Phaffomycetales</taxon>
        <taxon>Wickerhamomycetaceae</taxon>
        <taxon>Wickerhamomyces</taxon>
    </lineage>
</organism>
<evidence type="ECO:0000313" key="1">
    <source>
        <dbReference type="EMBL" id="KAH3679262.1"/>
    </source>
</evidence>
<dbReference type="Proteomes" id="UP000774326">
    <property type="component" value="Unassembled WGS sequence"/>
</dbReference>
<reference evidence="1" key="1">
    <citation type="journal article" date="2021" name="Open Biol.">
        <title>Shared evolutionary footprints suggest mitochondrial oxidative damage underlies multiple complex I losses in fungi.</title>
        <authorList>
            <person name="Schikora-Tamarit M.A."/>
            <person name="Marcet-Houben M."/>
            <person name="Nosek J."/>
            <person name="Gabaldon T."/>
        </authorList>
    </citation>
    <scope>NUCLEOTIDE SEQUENCE</scope>
    <source>
        <strain evidence="1">CBS2887</strain>
    </source>
</reference>
<evidence type="ECO:0000313" key="2">
    <source>
        <dbReference type="Proteomes" id="UP000774326"/>
    </source>
</evidence>
<reference evidence="1" key="2">
    <citation type="submission" date="2021-01" db="EMBL/GenBank/DDBJ databases">
        <authorList>
            <person name="Schikora-Tamarit M.A."/>
        </authorList>
    </citation>
    <scope>NUCLEOTIDE SEQUENCE</scope>
    <source>
        <strain evidence="1">CBS2887</strain>
    </source>
</reference>
<keyword evidence="2" id="KW-1185">Reference proteome</keyword>
<name>A0A9P8PVN1_WICPI</name>
<protein>
    <submittedName>
        <fullName evidence="1">Uncharacterized protein</fullName>
    </submittedName>
</protein>
<dbReference type="EMBL" id="JAEUBG010004980">
    <property type="protein sequence ID" value="KAH3679262.1"/>
    <property type="molecule type" value="Genomic_DNA"/>
</dbReference>
<proteinExistence type="predicted"/>
<dbReference type="OrthoDB" id="5595797at2759"/>
<dbReference type="AlphaFoldDB" id="A0A9P8PVN1"/>